<dbReference type="Proteomes" id="UP000774000">
    <property type="component" value="Unassembled WGS sequence"/>
</dbReference>
<proteinExistence type="predicted"/>
<keyword evidence="3" id="KW-1185">Reference proteome</keyword>
<keyword evidence="1" id="KW-0472">Membrane</keyword>
<sequence length="377" mass="41528">MWQEERGSVVAVALIVIAAFTTIIGGLSSVTISEMRSVRSEIEETKAFYAAEAGIEKAIYDLKEDNLDSGDWNKVESNHYEIADQTISASSGVNYSVTIKKLSGAEDVYEILATGNGNDLEKKIVTHVKYNDMFTKPITSGGTINSSFTLSGSEVEVDVYDQEGNKTDPKSREISADEIPDFNFDAQDHQNGLSDKYFADQTAFENSDYYSSSGWWIFKSDKVSLPAGEMIYLDSSLSMSYDEISSPDPNNPAVVVVNGNLDFGEINNDIENVYFLVNGNYTVAGAGLDTKNTLVYTTGNMNFNWDVNYNYQGALISKGDMSLIERNFASVTSTIISEFLGLDGSSIRAEKIQTDVFSHVLDKKSGLEPVMISWEEK</sequence>
<dbReference type="AlphaFoldDB" id="A0A938XSV7"/>
<dbReference type="RefSeq" id="WP_204701660.1">
    <property type="nucleotide sequence ID" value="NZ_JAFBDQ010000007.1"/>
</dbReference>
<keyword evidence="1" id="KW-0812">Transmembrane</keyword>
<keyword evidence="1" id="KW-1133">Transmembrane helix</keyword>
<dbReference type="EMBL" id="JAFBDQ010000007">
    <property type="protein sequence ID" value="MBM7556893.1"/>
    <property type="molecule type" value="Genomic_DNA"/>
</dbReference>
<evidence type="ECO:0008006" key="4">
    <source>
        <dbReference type="Google" id="ProtNLM"/>
    </source>
</evidence>
<protein>
    <recommendedName>
        <fullName evidence="4">Type 4 fimbrial biogenesis protein PilX N-terminal domain-containing protein</fullName>
    </recommendedName>
</protein>
<comment type="caution">
    <text evidence="2">The sequence shown here is derived from an EMBL/GenBank/DDBJ whole genome shotgun (WGS) entry which is preliminary data.</text>
</comment>
<name>A0A938XSV7_9FIRM</name>
<feature type="transmembrane region" description="Helical" evidence="1">
    <location>
        <begin position="12"/>
        <end position="32"/>
    </location>
</feature>
<evidence type="ECO:0000313" key="3">
    <source>
        <dbReference type="Proteomes" id="UP000774000"/>
    </source>
</evidence>
<gene>
    <name evidence="2" type="ORF">JOC47_001744</name>
</gene>
<reference evidence="2" key="1">
    <citation type="submission" date="2021-01" db="EMBL/GenBank/DDBJ databases">
        <title>Genomic Encyclopedia of Type Strains, Phase IV (KMG-IV): sequencing the most valuable type-strain genomes for metagenomic binning, comparative biology and taxonomic classification.</title>
        <authorList>
            <person name="Goeker M."/>
        </authorList>
    </citation>
    <scope>NUCLEOTIDE SEQUENCE</scope>
    <source>
        <strain evidence="2">DSM 23230</strain>
    </source>
</reference>
<evidence type="ECO:0000256" key="1">
    <source>
        <dbReference type="SAM" id="Phobius"/>
    </source>
</evidence>
<accession>A0A938XSV7</accession>
<organism evidence="2 3">
    <name type="scientific">Halanaerobacter jeridensis</name>
    <dbReference type="NCBI Taxonomy" id="706427"/>
    <lineage>
        <taxon>Bacteria</taxon>
        <taxon>Bacillati</taxon>
        <taxon>Bacillota</taxon>
        <taxon>Clostridia</taxon>
        <taxon>Halanaerobiales</taxon>
        <taxon>Halobacteroidaceae</taxon>
        <taxon>Halanaerobacter</taxon>
    </lineage>
</organism>
<evidence type="ECO:0000313" key="2">
    <source>
        <dbReference type="EMBL" id="MBM7556893.1"/>
    </source>
</evidence>